<name>A0A7D4UJM7_9MICO</name>
<dbReference type="Proteomes" id="UP000501003">
    <property type="component" value="Chromosome"/>
</dbReference>
<dbReference type="RefSeq" id="WP_173492998.1">
    <property type="nucleotide sequence ID" value="NZ_CP054056.1"/>
</dbReference>
<accession>A0A7D4UJM7</accession>
<evidence type="ECO:0000313" key="2">
    <source>
        <dbReference type="EMBL" id="QKJ24699.1"/>
    </source>
</evidence>
<evidence type="ECO:0000313" key="3">
    <source>
        <dbReference type="Proteomes" id="UP000501003"/>
    </source>
</evidence>
<reference evidence="2 3" key="1">
    <citation type="submission" date="2020-05" db="EMBL/GenBank/DDBJ databases">
        <title>Aquirufa sp. strain 15G-AUS-rot a new Aquirufa species.</title>
        <authorList>
            <person name="Pitt A."/>
            <person name="Hahn M.W."/>
        </authorList>
    </citation>
    <scope>NUCLEOTIDE SEQUENCE [LARGE SCALE GENOMIC DNA]</scope>
    <source>
        <strain evidence="2 3">15G-AUS-rot</strain>
    </source>
</reference>
<sequence>MIRFLKWLFGFDFGSRTTSISPTNTPVTMDEGDYHSGPHGYSPNTAYPQTQYGSGFDENAEWNEDES</sequence>
<gene>
    <name evidence="2" type="ORF">HRU87_00345</name>
</gene>
<protein>
    <submittedName>
        <fullName evidence="2">Uncharacterized protein</fullName>
    </submittedName>
</protein>
<evidence type="ECO:0000256" key="1">
    <source>
        <dbReference type="SAM" id="MobiDB-lite"/>
    </source>
</evidence>
<feature type="compositionally biased region" description="Acidic residues" evidence="1">
    <location>
        <begin position="58"/>
        <end position="67"/>
    </location>
</feature>
<feature type="compositionally biased region" description="Polar residues" evidence="1">
    <location>
        <begin position="42"/>
        <end position="53"/>
    </location>
</feature>
<dbReference type="EMBL" id="CP054056">
    <property type="protein sequence ID" value="QKJ24699.1"/>
    <property type="molecule type" value="Genomic_DNA"/>
</dbReference>
<keyword evidence="3" id="KW-1185">Reference proteome</keyword>
<proteinExistence type="predicted"/>
<organism evidence="2 3">
    <name type="scientific">Aquiluna borgnonia</name>
    <dbReference type="NCBI Taxonomy" id="2499157"/>
    <lineage>
        <taxon>Bacteria</taxon>
        <taxon>Bacillati</taxon>
        <taxon>Actinomycetota</taxon>
        <taxon>Actinomycetes</taxon>
        <taxon>Micrococcales</taxon>
        <taxon>Microbacteriaceae</taxon>
        <taxon>Luna cluster</taxon>
        <taxon>Luna-1 subcluster</taxon>
        <taxon>Aquiluna</taxon>
    </lineage>
</organism>
<dbReference type="KEGG" id="aqg:HRU87_00345"/>
<feature type="region of interest" description="Disordered" evidence="1">
    <location>
        <begin position="20"/>
        <end position="67"/>
    </location>
</feature>
<dbReference type="AlphaFoldDB" id="A0A7D4UJM7"/>